<name>A0AAD8DY65_MYTSE</name>
<accession>A0AAD8DY65</accession>
<feature type="transmembrane region" description="Helical" evidence="2">
    <location>
        <begin position="311"/>
        <end position="329"/>
    </location>
</feature>
<keyword evidence="2" id="KW-0472">Membrane</keyword>
<organism evidence="3 4">
    <name type="scientific">Mythimna separata</name>
    <name type="common">Oriental armyworm</name>
    <name type="synonym">Pseudaletia separata</name>
    <dbReference type="NCBI Taxonomy" id="271217"/>
    <lineage>
        <taxon>Eukaryota</taxon>
        <taxon>Metazoa</taxon>
        <taxon>Ecdysozoa</taxon>
        <taxon>Arthropoda</taxon>
        <taxon>Hexapoda</taxon>
        <taxon>Insecta</taxon>
        <taxon>Pterygota</taxon>
        <taxon>Neoptera</taxon>
        <taxon>Endopterygota</taxon>
        <taxon>Lepidoptera</taxon>
        <taxon>Glossata</taxon>
        <taxon>Ditrysia</taxon>
        <taxon>Noctuoidea</taxon>
        <taxon>Noctuidae</taxon>
        <taxon>Noctuinae</taxon>
        <taxon>Hadenini</taxon>
        <taxon>Mythimna</taxon>
    </lineage>
</organism>
<dbReference type="GO" id="GO:0050185">
    <property type="term" value="F:phosphatidylinositol deacylase activity"/>
    <property type="evidence" value="ECO:0007669"/>
    <property type="project" value="TreeGrafter"/>
</dbReference>
<dbReference type="InterPro" id="IPR039529">
    <property type="entry name" value="PGAP1/BST1"/>
</dbReference>
<dbReference type="PANTHER" id="PTHR15495:SF7">
    <property type="entry name" value="GPI INOSITOL-DEACYLASE"/>
    <property type="match status" value="1"/>
</dbReference>
<evidence type="ECO:0000256" key="2">
    <source>
        <dbReference type="SAM" id="Phobius"/>
    </source>
</evidence>
<dbReference type="PANTHER" id="PTHR15495">
    <property type="entry name" value="NEGATIVE REGULATOR OF VESICLE FORMATION-RELATED"/>
    <property type="match status" value="1"/>
</dbReference>
<gene>
    <name evidence="3" type="ORF">PYW07_017092</name>
</gene>
<dbReference type="EMBL" id="JARGEI010000006">
    <property type="protein sequence ID" value="KAJ8730054.1"/>
    <property type="molecule type" value="Genomic_DNA"/>
</dbReference>
<sequence length="440" mass="49221">MQEHGSCISLHSSFMSEGVKPYYALVFGRLGATVLLSIPVLSFIFENASWQNQELRYFIMSLLVVPTYMTALGIANVMWAAILAVMVFSSQIAHRLLFRIMWRGGSGLAEKVASGLQKVPMVVSAGLLCATPLSCGAASLVAGAAFYAFMLSKMYEEYLEDFAYKLMAKAGSIICKMFKKKKQNIVNETETQLVVKPTESTSQNGKRTEDKATNMTAEIGVQAKEKVENTQADELSNVDEDLSSLNFHMMMFSMWLSVTLVNVPALLTWARNFSYSIVLKPDTSYHAGLIMSACSTCIWQTNGPRKNLRHYESVAALLFTMAIFILALGPLSLTIVNYGVTFMFAVITLQQVCDKEEPKNSSNKEQENTHKLDDKLEKENDKEEKPSEKSREEKSEENTEKTSEVPEMEDALEDCDVCSESRIFSVIKRLRDKLSNTENM</sequence>
<evidence type="ECO:0000313" key="4">
    <source>
        <dbReference type="Proteomes" id="UP001231518"/>
    </source>
</evidence>
<reference evidence="3" key="1">
    <citation type="submission" date="2023-03" db="EMBL/GenBank/DDBJ databases">
        <title>Chromosome-level genomes of two armyworms, Mythimna separata and Mythimna loreyi, provide insights into the biosynthesis and reception of sex pheromones.</title>
        <authorList>
            <person name="Zhao H."/>
        </authorList>
    </citation>
    <scope>NUCLEOTIDE SEQUENCE</scope>
    <source>
        <strain evidence="3">BeijingLab</strain>
        <tissue evidence="3">Pupa</tissue>
    </source>
</reference>
<dbReference type="AlphaFoldDB" id="A0AAD8DY65"/>
<evidence type="ECO:0000256" key="1">
    <source>
        <dbReference type="SAM" id="MobiDB-lite"/>
    </source>
</evidence>
<dbReference type="GO" id="GO:0005783">
    <property type="term" value="C:endoplasmic reticulum"/>
    <property type="evidence" value="ECO:0007669"/>
    <property type="project" value="TreeGrafter"/>
</dbReference>
<dbReference type="Proteomes" id="UP001231518">
    <property type="component" value="Chromosome 9"/>
</dbReference>
<feature type="transmembrane region" description="Helical" evidence="2">
    <location>
        <begin position="22"/>
        <end position="45"/>
    </location>
</feature>
<feature type="compositionally biased region" description="Basic and acidic residues" evidence="1">
    <location>
        <begin position="357"/>
        <end position="404"/>
    </location>
</feature>
<feature type="transmembrane region" description="Helical" evidence="2">
    <location>
        <begin position="57"/>
        <end position="75"/>
    </location>
</feature>
<keyword evidence="2" id="KW-0812">Transmembrane</keyword>
<protein>
    <submittedName>
        <fullName evidence="3">Uncharacterized protein</fullName>
    </submittedName>
</protein>
<proteinExistence type="predicted"/>
<dbReference type="GO" id="GO:0006505">
    <property type="term" value="P:GPI anchor metabolic process"/>
    <property type="evidence" value="ECO:0007669"/>
    <property type="project" value="TreeGrafter"/>
</dbReference>
<keyword evidence="2" id="KW-1133">Transmembrane helix</keyword>
<comment type="caution">
    <text evidence="3">The sequence shown here is derived from an EMBL/GenBank/DDBJ whole genome shotgun (WGS) entry which is preliminary data.</text>
</comment>
<evidence type="ECO:0000313" key="3">
    <source>
        <dbReference type="EMBL" id="KAJ8730054.1"/>
    </source>
</evidence>
<feature type="transmembrane region" description="Helical" evidence="2">
    <location>
        <begin position="119"/>
        <end position="150"/>
    </location>
</feature>
<keyword evidence="4" id="KW-1185">Reference proteome</keyword>
<dbReference type="GO" id="GO:0016020">
    <property type="term" value="C:membrane"/>
    <property type="evidence" value="ECO:0007669"/>
    <property type="project" value="GOC"/>
</dbReference>
<feature type="region of interest" description="Disordered" evidence="1">
    <location>
        <begin position="357"/>
        <end position="413"/>
    </location>
</feature>
<dbReference type="GO" id="GO:0006888">
    <property type="term" value="P:endoplasmic reticulum to Golgi vesicle-mediated transport"/>
    <property type="evidence" value="ECO:0007669"/>
    <property type="project" value="TreeGrafter"/>
</dbReference>